<evidence type="ECO:0000259" key="2">
    <source>
        <dbReference type="PROSITE" id="PS50879"/>
    </source>
</evidence>
<evidence type="ECO:0000313" key="4">
    <source>
        <dbReference type="Proteomes" id="UP001159364"/>
    </source>
</evidence>
<dbReference type="EMBL" id="JAIWQS010000005">
    <property type="protein sequence ID" value="KAJ8763632.1"/>
    <property type="molecule type" value="Genomic_DNA"/>
</dbReference>
<dbReference type="Gene3D" id="3.30.420.10">
    <property type="entry name" value="Ribonuclease H-like superfamily/Ribonuclease H"/>
    <property type="match status" value="1"/>
</dbReference>
<name>A0AAV8T9Y4_9ROSI</name>
<keyword evidence="1" id="KW-0732">Signal</keyword>
<feature type="signal peptide" evidence="1">
    <location>
        <begin position="1"/>
        <end position="18"/>
    </location>
</feature>
<dbReference type="PANTHER" id="PTHR47723">
    <property type="entry name" value="OS05G0353850 PROTEIN"/>
    <property type="match status" value="1"/>
</dbReference>
<keyword evidence="4" id="KW-1185">Reference proteome</keyword>
<dbReference type="PANTHER" id="PTHR47723:SF19">
    <property type="entry name" value="POLYNUCLEOTIDYL TRANSFERASE, RIBONUCLEASE H-LIKE SUPERFAMILY PROTEIN"/>
    <property type="match status" value="1"/>
</dbReference>
<dbReference type="InterPro" id="IPR012337">
    <property type="entry name" value="RNaseH-like_sf"/>
</dbReference>
<dbReference type="Proteomes" id="UP001159364">
    <property type="component" value="Linkage Group LG05"/>
</dbReference>
<dbReference type="Pfam" id="PF13456">
    <property type="entry name" value="RVT_3"/>
    <property type="match status" value="1"/>
</dbReference>
<protein>
    <recommendedName>
        <fullName evidence="2">RNase H type-1 domain-containing protein</fullName>
    </recommendedName>
</protein>
<dbReference type="InterPro" id="IPR044730">
    <property type="entry name" value="RNase_H-like_dom_plant"/>
</dbReference>
<accession>A0AAV8T9Y4</accession>
<proteinExistence type="predicted"/>
<evidence type="ECO:0000256" key="1">
    <source>
        <dbReference type="SAM" id="SignalP"/>
    </source>
</evidence>
<dbReference type="CDD" id="cd06222">
    <property type="entry name" value="RNase_H_like"/>
    <property type="match status" value="1"/>
</dbReference>
<sequence>MLWFLTGCWVIWCARNKAVLNDESLSTGTQRLWHRSLMQECLSVFNSGAHLVSHRPPRWIAWTKPPPGFVKLNTNGSAVGNPGQARYGGLIRDMEGRWLAGFSGSIGIATNILAKLQGLKHGLQLMWDLGYRSVLVKTDCLVVVNLVFDSPQPYHPRLVLIRDIQDMFAKQWRCSLHHVLREGNHCADFLAKIGLSQLPMWSYWSTPPPGLRLHLEGNCQSIVFLRT</sequence>
<evidence type="ECO:0000313" key="3">
    <source>
        <dbReference type="EMBL" id="KAJ8763632.1"/>
    </source>
</evidence>
<organism evidence="3 4">
    <name type="scientific">Erythroxylum novogranatense</name>
    <dbReference type="NCBI Taxonomy" id="1862640"/>
    <lineage>
        <taxon>Eukaryota</taxon>
        <taxon>Viridiplantae</taxon>
        <taxon>Streptophyta</taxon>
        <taxon>Embryophyta</taxon>
        <taxon>Tracheophyta</taxon>
        <taxon>Spermatophyta</taxon>
        <taxon>Magnoliopsida</taxon>
        <taxon>eudicotyledons</taxon>
        <taxon>Gunneridae</taxon>
        <taxon>Pentapetalae</taxon>
        <taxon>rosids</taxon>
        <taxon>fabids</taxon>
        <taxon>Malpighiales</taxon>
        <taxon>Erythroxylaceae</taxon>
        <taxon>Erythroxylum</taxon>
    </lineage>
</organism>
<gene>
    <name evidence="3" type="ORF">K2173_003104</name>
</gene>
<dbReference type="GO" id="GO:0004523">
    <property type="term" value="F:RNA-DNA hybrid ribonuclease activity"/>
    <property type="evidence" value="ECO:0007669"/>
    <property type="project" value="InterPro"/>
</dbReference>
<dbReference type="InterPro" id="IPR036397">
    <property type="entry name" value="RNaseH_sf"/>
</dbReference>
<dbReference type="GO" id="GO:0003676">
    <property type="term" value="F:nucleic acid binding"/>
    <property type="evidence" value="ECO:0007669"/>
    <property type="project" value="InterPro"/>
</dbReference>
<dbReference type="AlphaFoldDB" id="A0AAV8T9Y4"/>
<feature type="chain" id="PRO_5043888605" description="RNase H type-1 domain-containing protein" evidence="1">
    <location>
        <begin position="19"/>
        <end position="227"/>
    </location>
</feature>
<dbReference type="PROSITE" id="PS50879">
    <property type="entry name" value="RNASE_H_1"/>
    <property type="match status" value="1"/>
</dbReference>
<reference evidence="3 4" key="1">
    <citation type="submission" date="2021-09" db="EMBL/GenBank/DDBJ databases">
        <title>Genomic insights and catalytic innovation underlie evolution of tropane alkaloids biosynthesis.</title>
        <authorList>
            <person name="Wang Y.-J."/>
            <person name="Tian T."/>
            <person name="Huang J.-P."/>
            <person name="Huang S.-X."/>
        </authorList>
    </citation>
    <scope>NUCLEOTIDE SEQUENCE [LARGE SCALE GENOMIC DNA]</scope>
    <source>
        <strain evidence="3">KIB-2018</strain>
        <tissue evidence="3">Leaf</tissue>
    </source>
</reference>
<dbReference type="SUPFAM" id="SSF53098">
    <property type="entry name" value="Ribonuclease H-like"/>
    <property type="match status" value="1"/>
</dbReference>
<feature type="domain" description="RNase H type-1" evidence="2">
    <location>
        <begin position="66"/>
        <end position="196"/>
    </location>
</feature>
<comment type="caution">
    <text evidence="3">The sequence shown here is derived from an EMBL/GenBank/DDBJ whole genome shotgun (WGS) entry which is preliminary data.</text>
</comment>
<dbReference type="InterPro" id="IPR002156">
    <property type="entry name" value="RNaseH_domain"/>
</dbReference>
<dbReference type="InterPro" id="IPR053151">
    <property type="entry name" value="RNase_H-like"/>
</dbReference>